<dbReference type="AlphaFoldDB" id="A0A7I8WBG1"/>
<evidence type="ECO:0000256" key="2">
    <source>
        <dbReference type="ARBA" id="ARBA00022840"/>
    </source>
</evidence>
<dbReference type="InterPro" id="IPR027417">
    <property type="entry name" value="P-loop_NTPase"/>
</dbReference>
<dbReference type="SUPFAM" id="SSF52047">
    <property type="entry name" value="RNI-like"/>
    <property type="match status" value="1"/>
</dbReference>
<protein>
    <submittedName>
        <fullName evidence="4">DgyrCDS13658</fullName>
    </submittedName>
</protein>
<gene>
    <name evidence="4" type="ORF">DGYR_LOCUS12816</name>
</gene>
<reference evidence="4 5" key="1">
    <citation type="submission" date="2020-08" db="EMBL/GenBank/DDBJ databases">
        <authorList>
            <person name="Hejnol A."/>
        </authorList>
    </citation>
    <scope>NUCLEOTIDE SEQUENCE [LARGE SCALE GENOMIC DNA]</scope>
</reference>
<feature type="domain" description="NACHT" evidence="3">
    <location>
        <begin position="157"/>
        <end position="309"/>
    </location>
</feature>
<keyword evidence="1" id="KW-0547">Nucleotide-binding</keyword>
<dbReference type="Proteomes" id="UP000549394">
    <property type="component" value="Unassembled WGS sequence"/>
</dbReference>
<dbReference type="SUPFAM" id="SSF52540">
    <property type="entry name" value="P-loop containing nucleoside triphosphate hydrolases"/>
    <property type="match status" value="1"/>
</dbReference>
<evidence type="ECO:0000256" key="1">
    <source>
        <dbReference type="ARBA" id="ARBA00022741"/>
    </source>
</evidence>
<dbReference type="InterPro" id="IPR032675">
    <property type="entry name" value="LRR_dom_sf"/>
</dbReference>
<organism evidence="4 5">
    <name type="scientific">Dimorphilus gyrociliatus</name>
    <dbReference type="NCBI Taxonomy" id="2664684"/>
    <lineage>
        <taxon>Eukaryota</taxon>
        <taxon>Metazoa</taxon>
        <taxon>Spiralia</taxon>
        <taxon>Lophotrochozoa</taxon>
        <taxon>Annelida</taxon>
        <taxon>Polychaeta</taxon>
        <taxon>Polychaeta incertae sedis</taxon>
        <taxon>Dinophilidae</taxon>
        <taxon>Dimorphilus</taxon>
    </lineage>
</organism>
<name>A0A7I8WBG1_9ANNE</name>
<dbReference type="Pfam" id="PF05729">
    <property type="entry name" value="NACHT"/>
    <property type="match status" value="1"/>
</dbReference>
<evidence type="ECO:0000259" key="3">
    <source>
        <dbReference type="Pfam" id="PF05729"/>
    </source>
</evidence>
<dbReference type="PANTHER" id="PTHR46312">
    <property type="entry name" value="NACHT DOMAIN-CONTAINING PROTEIN"/>
    <property type="match status" value="1"/>
</dbReference>
<proteinExistence type="predicted"/>
<dbReference type="PANTHER" id="PTHR46312:SF2">
    <property type="entry name" value="NUCLEOTIDE-BINDING OLIGOMERIZATION DOMAIN-CONTAINING PROTEIN 2-LIKE"/>
    <property type="match status" value="1"/>
</dbReference>
<evidence type="ECO:0000313" key="5">
    <source>
        <dbReference type="Proteomes" id="UP000549394"/>
    </source>
</evidence>
<dbReference type="Gene3D" id="3.80.10.10">
    <property type="entry name" value="Ribonuclease Inhibitor"/>
    <property type="match status" value="2"/>
</dbReference>
<dbReference type="InterPro" id="IPR007111">
    <property type="entry name" value="NACHT_NTPase"/>
</dbReference>
<dbReference type="EMBL" id="CAJFCJ010000026">
    <property type="protein sequence ID" value="CAD5125440.1"/>
    <property type="molecule type" value="Genomic_DNA"/>
</dbReference>
<keyword evidence="2" id="KW-0067">ATP-binding</keyword>
<sequence length="1015" mass="117611">MHAILQLVKEQVRRLVNSTARNRDEILQLQQNMGACGMNKHYESDRYVDPELIINNLMDMDIQSLIQLMEKTGTVSSLAIASTLRTTPAILKEKLKEKCKNSFLQQRFIPGDSVIEIDIEKVYCPLILIQKEKDVIEQYFKDKMHYVDLFHEDKKRTLISGSSGIGKTCHWRYLIYRHVVAQDILQDCIVLPLDCNRIKKKTIIDEILYQIYSEESPTEERISLIKSFLDPKCNIFGKKFVILLDGVNGTLDNNPELRDLVYNKISSIPLVVWCRDDKSLEIRQHYNIELQIQGFDESSILLYLENFFKYQGRSYDGKCSADLARQLFEKLKEPFYYPMKLCYHPSILLSIALQHNDQVNIDFRNVGNVLKNLIQFSRKWNNIPPLSEDELEELIINYSKEVFQKSFDNRCFFEVIQSSEYFNCSKGTALFCVVGRRYSTSKEGVILTKRFIHLILNDILEATYIVSHINCLEVNDYFAKQNIRKKLRVLEFIKLLDKDIYSGKEKTYGDKFKMIKTISDSLKNALMYGPSYGKLKLVNESLSIEIIDILLQRYGMYIKELCLINTFLDFTNFCEKSKDYLRLSLTNFELVNCLEVVKILDIIKFINDHPKLKCIHLKNLSFKFEDGTNFQSYKGEVSCLAIISSNITDEVTLFSQSFFRELKRLILSNDKYLGKALSILHNGNTFHCLKHLNISNGSLQKEDFPTVKDMCKKLQLKSFNCSNNNFKGLDSSEIVMCLENSTSLNTLDMSNCNINIKDGDGFLHMILTFKKLQVLYLFGNLYSLNFAHAVLSSLSELEEVGLGGVQNSDHLLNVVPKYKENQMRIFKLTESKLTSYYALPFLESNKKSLQQLIYNDSSMDAMDLMKTIKDFENIFYLNLDYVNLKSIEFENLNLLKSGKIRKLSIQYSDIQPSQIKKLAENASLISVIEHLFVSGNQIGDKAMLKLLHELSTHAQSITTISCNDTSISTKTLQDMEDKWRHFKSLEHLHIKNSFNKTESDIKTKFFRDVKFTINV</sequence>
<dbReference type="Gene3D" id="3.40.50.300">
    <property type="entry name" value="P-loop containing nucleotide triphosphate hydrolases"/>
    <property type="match status" value="1"/>
</dbReference>
<comment type="caution">
    <text evidence="4">The sequence shown here is derived from an EMBL/GenBank/DDBJ whole genome shotgun (WGS) entry which is preliminary data.</text>
</comment>
<evidence type="ECO:0000313" key="4">
    <source>
        <dbReference type="EMBL" id="CAD5125440.1"/>
    </source>
</evidence>
<keyword evidence="5" id="KW-1185">Reference proteome</keyword>
<accession>A0A7I8WBG1</accession>
<dbReference type="GO" id="GO:0005524">
    <property type="term" value="F:ATP binding"/>
    <property type="evidence" value="ECO:0007669"/>
    <property type="project" value="UniProtKB-KW"/>
</dbReference>